<keyword evidence="2" id="KW-0233">DNA recombination</keyword>
<feature type="region of interest" description="Disordered" evidence="4">
    <location>
        <begin position="469"/>
        <end position="489"/>
    </location>
</feature>
<keyword evidence="8" id="KW-1185">Reference proteome</keyword>
<dbReference type="InterPro" id="IPR025827">
    <property type="entry name" value="Zn_ribbon_recom_dom"/>
</dbReference>
<dbReference type="SMART" id="SM00857">
    <property type="entry name" value="Resolvase"/>
    <property type="match status" value="1"/>
</dbReference>
<accession>A0ABU8QI51</accession>
<reference evidence="7 8" key="1">
    <citation type="submission" date="2024-03" db="EMBL/GenBank/DDBJ databases">
        <title>Cognatishimia coralii sp. nov., a marine bacterium isolated from coral surrounding seawater.</title>
        <authorList>
            <person name="Liu X."/>
            <person name="Liu S."/>
            <person name="Sun H."/>
            <person name="Zhang Y."/>
        </authorList>
    </citation>
    <scope>NUCLEOTIDE SEQUENCE [LARGE SCALE GENOMIC DNA]</scope>
    <source>
        <strain evidence="7 8">D5M38</strain>
    </source>
</reference>
<dbReference type="RefSeq" id="WP_339403920.1">
    <property type="nucleotide sequence ID" value="NZ_JBBGAZ010000006.1"/>
</dbReference>
<evidence type="ECO:0000259" key="5">
    <source>
        <dbReference type="PROSITE" id="PS51736"/>
    </source>
</evidence>
<dbReference type="Pfam" id="PF00239">
    <property type="entry name" value="Resolvase"/>
    <property type="match status" value="1"/>
</dbReference>
<dbReference type="SUPFAM" id="SSF53041">
    <property type="entry name" value="Resolvase-like"/>
    <property type="match status" value="1"/>
</dbReference>
<sequence>MNERRKAISYIRLSTEAQLKGHSLARQKKLAEEYCSSQNLELVEELRDVGVSGFSGVHREKGRLGLFFESLRSNSLDHKAVLLVENLDRLSRQDPLTAMLQFAEILKYGIEIHTLFDGQIYTKDKVSSDMGLLMLSVGQMMRAYDESKTKSRRLSAAWEKKRNDRSRILTSKSPSWIKPTRNSEGVVSSFTLIEAQANVVRSIFELTIERNMGSYAITRHLNSNPGRYPKSDKELRSGSNEWSESFVKKVLKSPTVFGQFQPMKMVDGLRIPACDPINDYYPAVISEADFKLAQERIHQRTINGRGRKGKRFPNLFTGLLKCSKCKSSLRYRDRGTGPKATVTLQCSAALQNRKKCNAKAVKYQAFEDLFFSVISDLSLTASLESQTAKDHVRKLELKVVDEKSDLKRLTTKLDLLTDELLDPGLSNSIKTRLRDRLNQLDKQIGQAENAVEAAQAELEKFNYQSNSQISSDLKTKSTERADLDRGSQEAADFRRDMNHTLKKIIDVIYVDNSPSFHIEDIREELYSEDDLSDDFLDWFKANKNERWKYQSAIEFVASEYGFQKHQEFMLKFYIHFKNLELRGVLHDGLFFRIDRETGKDLHRSIGVN</sequence>
<evidence type="ECO:0000256" key="3">
    <source>
        <dbReference type="SAM" id="Coils"/>
    </source>
</evidence>
<dbReference type="InterPro" id="IPR011109">
    <property type="entry name" value="DNA_bind_recombinase_dom"/>
</dbReference>
<dbReference type="Pfam" id="PF07508">
    <property type="entry name" value="Recombinase"/>
    <property type="match status" value="1"/>
</dbReference>
<gene>
    <name evidence="7" type="ORF">WG622_12660</name>
</gene>
<dbReference type="Gene3D" id="3.90.1750.20">
    <property type="entry name" value="Putative Large Serine Recombinase, Chain B, Domain 2"/>
    <property type="match status" value="1"/>
</dbReference>
<dbReference type="EMBL" id="JBBGAZ010000006">
    <property type="protein sequence ID" value="MEJ5219099.1"/>
    <property type="molecule type" value="Genomic_DNA"/>
</dbReference>
<dbReference type="InterPro" id="IPR006119">
    <property type="entry name" value="Resolv_N"/>
</dbReference>
<evidence type="ECO:0000259" key="6">
    <source>
        <dbReference type="PROSITE" id="PS51737"/>
    </source>
</evidence>
<dbReference type="InterPro" id="IPR036162">
    <property type="entry name" value="Resolvase-like_N_sf"/>
</dbReference>
<dbReference type="InterPro" id="IPR050639">
    <property type="entry name" value="SSR_resolvase"/>
</dbReference>
<keyword evidence="1" id="KW-0238">DNA-binding</keyword>
<dbReference type="PROSITE" id="PS51737">
    <property type="entry name" value="RECOMBINASE_DNA_BIND"/>
    <property type="match status" value="1"/>
</dbReference>
<keyword evidence="3" id="KW-0175">Coiled coil</keyword>
<protein>
    <submittedName>
        <fullName evidence="7">Recombinase family protein</fullName>
    </submittedName>
</protein>
<dbReference type="InterPro" id="IPR038109">
    <property type="entry name" value="DNA_bind_recomb_sf"/>
</dbReference>
<feature type="compositionally biased region" description="Basic and acidic residues" evidence="4">
    <location>
        <begin position="473"/>
        <end position="489"/>
    </location>
</feature>
<dbReference type="PANTHER" id="PTHR30461">
    <property type="entry name" value="DNA-INVERTASE FROM LAMBDOID PROPHAGE"/>
    <property type="match status" value="1"/>
</dbReference>
<feature type="coiled-coil region" evidence="3">
    <location>
        <begin position="392"/>
        <end position="464"/>
    </location>
</feature>
<feature type="domain" description="Recombinase" evidence="6">
    <location>
        <begin position="174"/>
        <end position="303"/>
    </location>
</feature>
<dbReference type="Pfam" id="PF13408">
    <property type="entry name" value="Zn_ribbon_recom"/>
    <property type="match status" value="1"/>
</dbReference>
<dbReference type="Proteomes" id="UP001368270">
    <property type="component" value="Unassembled WGS sequence"/>
</dbReference>
<feature type="domain" description="Resolvase/invertase-type recombinase catalytic" evidence="5">
    <location>
        <begin position="6"/>
        <end position="165"/>
    </location>
</feature>
<evidence type="ECO:0000256" key="1">
    <source>
        <dbReference type="ARBA" id="ARBA00023125"/>
    </source>
</evidence>
<name>A0ABU8QI51_9RHOB</name>
<dbReference type="CDD" id="cd00338">
    <property type="entry name" value="Ser_Recombinase"/>
    <property type="match status" value="1"/>
</dbReference>
<evidence type="ECO:0000256" key="4">
    <source>
        <dbReference type="SAM" id="MobiDB-lite"/>
    </source>
</evidence>
<proteinExistence type="predicted"/>
<dbReference type="Gene3D" id="3.40.50.1390">
    <property type="entry name" value="Resolvase, N-terminal catalytic domain"/>
    <property type="match status" value="1"/>
</dbReference>
<organism evidence="7 8">
    <name type="scientific">Cognatishimia coralii</name>
    <dbReference type="NCBI Taxonomy" id="3083254"/>
    <lineage>
        <taxon>Bacteria</taxon>
        <taxon>Pseudomonadati</taxon>
        <taxon>Pseudomonadota</taxon>
        <taxon>Alphaproteobacteria</taxon>
        <taxon>Rhodobacterales</taxon>
        <taxon>Paracoccaceae</taxon>
        <taxon>Cognatishimia</taxon>
    </lineage>
</organism>
<dbReference type="PANTHER" id="PTHR30461:SF2">
    <property type="entry name" value="SERINE RECOMBINASE PINE-RELATED"/>
    <property type="match status" value="1"/>
</dbReference>
<dbReference type="PROSITE" id="PS51736">
    <property type="entry name" value="RECOMBINASES_3"/>
    <property type="match status" value="1"/>
</dbReference>
<comment type="caution">
    <text evidence="7">The sequence shown here is derived from an EMBL/GenBank/DDBJ whole genome shotgun (WGS) entry which is preliminary data.</text>
</comment>
<evidence type="ECO:0000313" key="7">
    <source>
        <dbReference type="EMBL" id="MEJ5219099.1"/>
    </source>
</evidence>
<evidence type="ECO:0000256" key="2">
    <source>
        <dbReference type="ARBA" id="ARBA00023172"/>
    </source>
</evidence>
<evidence type="ECO:0000313" key="8">
    <source>
        <dbReference type="Proteomes" id="UP001368270"/>
    </source>
</evidence>